<dbReference type="InterPro" id="IPR050131">
    <property type="entry name" value="Peptidase_S8_subtilisin-like"/>
</dbReference>
<keyword evidence="3" id="KW-0964">Secreted</keyword>
<keyword evidence="4 7" id="KW-0645">Protease</keyword>
<dbReference type="InterPro" id="IPR015500">
    <property type="entry name" value="Peptidase_S8_subtilisin-rel"/>
</dbReference>
<reference evidence="11" key="1">
    <citation type="journal article" date="2021" name="Science">
        <title>Hunting the eagle killer: A cyanobacterial neurotoxin causes vacuolar myelinopathy.</title>
        <authorList>
            <person name="Breinlinger S."/>
            <person name="Phillips T.J."/>
            <person name="Haram B.N."/>
            <person name="Mares J."/>
            <person name="Martinez Yerena J.A."/>
            <person name="Hrouzek P."/>
            <person name="Sobotka R."/>
            <person name="Henderson W.M."/>
            <person name="Schmieder P."/>
            <person name="Williams S.M."/>
            <person name="Lauderdale J.D."/>
            <person name="Wilde H.D."/>
            <person name="Gerrin W."/>
            <person name="Kust A."/>
            <person name="Washington J.W."/>
            <person name="Wagner C."/>
            <person name="Geier B."/>
            <person name="Liebeke M."/>
            <person name="Enke H."/>
            <person name="Niedermeyer T.H.J."/>
            <person name="Wilde S.B."/>
        </authorList>
    </citation>
    <scope>NUCLEOTIDE SEQUENCE [LARGE SCALE GENOMIC DNA]</scope>
    <source>
        <strain evidence="11">Thurmond2011</strain>
    </source>
</reference>
<proteinExistence type="inferred from homology"/>
<dbReference type="PROSITE" id="PS51892">
    <property type="entry name" value="SUBTILASE"/>
    <property type="match status" value="1"/>
</dbReference>
<name>A0AAP5I982_9CYAN</name>
<evidence type="ECO:0000313" key="11">
    <source>
        <dbReference type="Proteomes" id="UP000667802"/>
    </source>
</evidence>
<dbReference type="CDD" id="cd07484">
    <property type="entry name" value="Peptidases_S8_Thermitase_like"/>
    <property type="match status" value="1"/>
</dbReference>
<dbReference type="PROSITE" id="PS00137">
    <property type="entry name" value="SUBTILASE_HIS"/>
    <property type="match status" value="1"/>
</dbReference>
<protein>
    <submittedName>
        <fullName evidence="10">S8 family serine peptidase</fullName>
    </submittedName>
</protein>
<sequence>MTVSLFNPNFYRAANPDLQSFSDAQASSHFQNYGLNEGRAFSPFIDLNFYRASNSDLASFNNRQAYDHLSNYGVREGRKFSPFFDLNFYQRHNTDLPSFNNEQLFNHLENYGVEEGRRFSPLVDLKFYRSTNSDLSSFDNDQALQHLELSGLFEGRRFSPFVDLNLYACANPDIAKLGWNNLQLFEHLVGYGISEGRRFSVSFDSNYYRSYYSDLAKAGLSNTQLLEHFEDYGLNEGRASSESFHVKYYLDNNSDLKALNFNNQQAEQHFEIYGFRQGRVSSPLKQISVPVDPGSSINSAFNLGVLNGSHNLTQYVGSNDREDDYRLTLANMSNFSLTLNSNVNVQLVDVNGNTITTGSYNSSSKLKTMSLPLNSGTYYIRVYSDNGVNCNYNLSLSVTPKSSPAAVFKSTEGYGLVDAGVAVAKAIGQSAFGNVASLGGNSWENDLINTPEAWARGYTGKGVVVAVLDSGIDYNHVDLKDNIWTNSSEIAGNGKDDDGDGYIDDVYGWNFVDNNNDVSDKNGHGTHVSGTIAAENNSFGITGIAYDAKIMPVKVLNDQGSGSDTSVIQGIYYAVNHGANVINLSVGSNDADDYLQSAIQYASSKGVVVVIAAGNDSASVPSYPARYAKNWGIAVGAVDQNKNMANFCNHAGSDSLSYVTAPGVNVYSTIPGNNYAYYSGTSMATPCVAGVVALMLSANPHLSPSQVRDILIS</sequence>
<evidence type="ECO:0000313" key="10">
    <source>
        <dbReference type="EMBL" id="MDR9897308.1"/>
    </source>
</evidence>
<feature type="active site" description="Charge relay system" evidence="7">
    <location>
        <position position="469"/>
    </location>
</feature>
<dbReference type="SUPFAM" id="SSF52743">
    <property type="entry name" value="Subtilisin-like"/>
    <property type="match status" value="1"/>
</dbReference>
<dbReference type="SUPFAM" id="SSF89260">
    <property type="entry name" value="Collagen-binding domain"/>
    <property type="match status" value="1"/>
</dbReference>
<dbReference type="NCBIfam" id="TIGR04183">
    <property type="entry name" value="Por_Secre_tail"/>
    <property type="match status" value="1"/>
</dbReference>
<dbReference type="InterPro" id="IPR036852">
    <property type="entry name" value="Peptidase_S8/S53_dom_sf"/>
</dbReference>
<evidence type="ECO:0000256" key="6">
    <source>
        <dbReference type="ARBA" id="ARBA00022825"/>
    </source>
</evidence>
<comment type="similarity">
    <text evidence="2 7 8">Belongs to the peptidase S8 family.</text>
</comment>
<dbReference type="PANTHER" id="PTHR43806">
    <property type="entry name" value="PEPTIDASE S8"/>
    <property type="match status" value="1"/>
</dbReference>
<accession>A0AAP5I982</accession>
<keyword evidence="6 7" id="KW-0720">Serine protease</keyword>
<evidence type="ECO:0000256" key="1">
    <source>
        <dbReference type="ARBA" id="ARBA00004613"/>
    </source>
</evidence>
<organism evidence="10 11">
    <name type="scientific">Aetokthonos hydrillicola Thurmond2011</name>
    <dbReference type="NCBI Taxonomy" id="2712845"/>
    <lineage>
        <taxon>Bacteria</taxon>
        <taxon>Bacillati</taxon>
        <taxon>Cyanobacteriota</taxon>
        <taxon>Cyanophyceae</taxon>
        <taxon>Nostocales</taxon>
        <taxon>Hapalosiphonaceae</taxon>
        <taxon>Aetokthonos</taxon>
    </lineage>
</organism>
<dbReference type="EMBL" id="JAALHA020000012">
    <property type="protein sequence ID" value="MDR9897308.1"/>
    <property type="molecule type" value="Genomic_DNA"/>
</dbReference>
<evidence type="ECO:0000256" key="3">
    <source>
        <dbReference type="ARBA" id="ARBA00022525"/>
    </source>
</evidence>
<comment type="caution">
    <text evidence="10">The sequence shown here is derived from an EMBL/GenBank/DDBJ whole genome shotgun (WGS) entry which is preliminary data.</text>
</comment>
<evidence type="ECO:0000256" key="2">
    <source>
        <dbReference type="ARBA" id="ARBA00011073"/>
    </source>
</evidence>
<dbReference type="GO" id="GO:0005576">
    <property type="term" value="C:extracellular region"/>
    <property type="evidence" value="ECO:0007669"/>
    <property type="project" value="UniProtKB-SubCell"/>
</dbReference>
<dbReference type="Pfam" id="PF00082">
    <property type="entry name" value="Peptidase_S8"/>
    <property type="match status" value="1"/>
</dbReference>
<dbReference type="GO" id="GO:0004252">
    <property type="term" value="F:serine-type endopeptidase activity"/>
    <property type="evidence" value="ECO:0007669"/>
    <property type="project" value="UniProtKB-UniRule"/>
</dbReference>
<feature type="active site" description="Charge relay system" evidence="7">
    <location>
        <position position="682"/>
    </location>
</feature>
<keyword evidence="11" id="KW-1185">Reference proteome</keyword>
<comment type="subcellular location">
    <subcellularLocation>
        <location evidence="1">Secreted</location>
    </subcellularLocation>
</comment>
<evidence type="ECO:0000256" key="8">
    <source>
        <dbReference type="RuleBase" id="RU003355"/>
    </source>
</evidence>
<dbReference type="GO" id="GO:0006508">
    <property type="term" value="P:proteolysis"/>
    <property type="evidence" value="ECO:0007669"/>
    <property type="project" value="UniProtKB-KW"/>
</dbReference>
<dbReference type="Gene3D" id="3.40.50.200">
    <property type="entry name" value="Peptidase S8/S53 domain"/>
    <property type="match status" value="1"/>
</dbReference>
<feature type="active site" description="Charge relay system" evidence="7">
    <location>
        <position position="524"/>
    </location>
</feature>
<dbReference type="InterPro" id="IPR023827">
    <property type="entry name" value="Peptidase_S8_Asp-AS"/>
</dbReference>
<dbReference type="InterPro" id="IPR000209">
    <property type="entry name" value="Peptidase_S8/S53_dom"/>
</dbReference>
<keyword evidence="5 7" id="KW-0378">Hydrolase</keyword>
<dbReference type="InterPro" id="IPR034084">
    <property type="entry name" value="Thermitase-like_dom"/>
</dbReference>
<evidence type="ECO:0000259" key="9">
    <source>
        <dbReference type="Pfam" id="PF00082"/>
    </source>
</evidence>
<feature type="domain" description="Peptidase S8/S53" evidence="9">
    <location>
        <begin position="460"/>
        <end position="712"/>
    </location>
</feature>
<dbReference type="PRINTS" id="PR00723">
    <property type="entry name" value="SUBTILISIN"/>
</dbReference>
<dbReference type="PROSITE" id="PS00138">
    <property type="entry name" value="SUBTILASE_SER"/>
    <property type="match status" value="1"/>
</dbReference>
<gene>
    <name evidence="10" type="ORF">G7B40_022465</name>
</gene>
<evidence type="ECO:0000256" key="4">
    <source>
        <dbReference type="ARBA" id="ARBA00022670"/>
    </source>
</evidence>
<dbReference type="RefSeq" id="WP_243902552.1">
    <property type="nucleotide sequence ID" value="NZ_CAWQFN010000452.1"/>
</dbReference>
<evidence type="ECO:0000256" key="5">
    <source>
        <dbReference type="ARBA" id="ARBA00022801"/>
    </source>
</evidence>
<dbReference type="Proteomes" id="UP000667802">
    <property type="component" value="Unassembled WGS sequence"/>
</dbReference>
<dbReference type="AlphaFoldDB" id="A0AAP5I982"/>
<dbReference type="PANTHER" id="PTHR43806:SF11">
    <property type="entry name" value="CEREVISIN-RELATED"/>
    <property type="match status" value="1"/>
</dbReference>
<dbReference type="PROSITE" id="PS00136">
    <property type="entry name" value="SUBTILASE_ASP"/>
    <property type="match status" value="1"/>
</dbReference>
<evidence type="ECO:0000256" key="7">
    <source>
        <dbReference type="PROSITE-ProRule" id="PRU01240"/>
    </source>
</evidence>
<dbReference type="InterPro" id="IPR023828">
    <property type="entry name" value="Peptidase_S8_Ser-AS"/>
</dbReference>
<dbReference type="Gene3D" id="2.60.120.380">
    <property type="match status" value="1"/>
</dbReference>
<dbReference type="InterPro" id="IPR026444">
    <property type="entry name" value="Secre_tail"/>
</dbReference>
<dbReference type="InterPro" id="IPR022398">
    <property type="entry name" value="Peptidase_S8_His-AS"/>
</dbReference>